<name>A0A0N0BLI5_THEAQ</name>
<dbReference type="EC" id="3.1.-.-" evidence="9"/>
<keyword evidence="3 9" id="KW-0540">Nuclease</keyword>
<dbReference type="PANTHER" id="PTHR34405">
    <property type="entry name" value="CRISPR-ASSOCIATED ENDORIBONUCLEASE CAS2"/>
    <property type="match status" value="1"/>
</dbReference>
<dbReference type="CDD" id="cd09725">
    <property type="entry name" value="Cas2_I_II_III"/>
    <property type="match status" value="1"/>
</dbReference>
<evidence type="ECO:0000256" key="3">
    <source>
        <dbReference type="ARBA" id="ARBA00022722"/>
    </source>
</evidence>
<comment type="similarity">
    <text evidence="2 9">Belongs to the CRISPR-associated endoribonuclease Cas2 protein family.</text>
</comment>
<comment type="caution">
    <text evidence="10">The sequence shown here is derived from an EMBL/GenBank/DDBJ whole genome shotgun (WGS) entry which is preliminary data.</text>
</comment>
<dbReference type="GO" id="GO:0004521">
    <property type="term" value="F:RNA endonuclease activity"/>
    <property type="evidence" value="ECO:0007669"/>
    <property type="project" value="InterPro"/>
</dbReference>
<dbReference type="HAMAP" id="MF_01471">
    <property type="entry name" value="Cas2"/>
    <property type="match status" value="1"/>
</dbReference>
<dbReference type="NCBIfam" id="TIGR01573">
    <property type="entry name" value="cas2"/>
    <property type="match status" value="1"/>
</dbReference>
<dbReference type="GO" id="GO:0016787">
    <property type="term" value="F:hydrolase activity"/>
    <property type="evidence" value="ECO:0007669"/>
    <property type="project" value="UniProtKB-KW"/>
</dbReference>
<evidence type="ECO:0000256" key="5">
    <source>
        <dbReference type="ARBA" id="ARBA00022759"/>
    </source>
</evidence>
<evidence type="ECO:0000256" key="6">
    <source>
        <dbReference type="ARBA" id="ARBA00022801"/>
    </source>
</evidence>
<comment type="function">
    <text evidence="9">CRISPR (clustered regularly interspaced short palindromic repeat), is an adaptive immune system that provides protection against mobile genetic elements (viruses, transposable elements and conjugative plasmids). CRISPR clusters contain sequences complementary to antecedent mobile elements and target invading nucleic acids. CRISPR clusters are transcribed and processed into CRISPR RNA (crRNA). Functions as a ssRNA-specific endoribonuclease. Involved in the integration of spacer DNA into the CRISPR cassette.</text>
</comment>
<proteinExistence type="inferred from homology"/>
<reference evidence="10 11" key="1">
    <citation type="submission" date="2015-07" db="EMBL/GenBank/DDBJ databases">
        <authorList>
            <person name="Noorani M."/>
        </authorList>
    </citation>
    <scope>NUCLEOTIDE SEQUENCE [LARGE SCALE GENOMIC DNA]</scope>
    <source>
        <strain evidence="11">ATCC 25104 / DSM 625 / JCM 10724 / NBRC 103206 / NCIMB 11243 / YT-1</strain>
    </source>
</reference>
<keyword evidence="6 9" id="KW-0378">Hydrolase</keyword>
<evidence type="ECO:0000313" key="11">
    <source>
        <dbReference type="Proteomes" id="UP000037685"/>
    </source>
</evidence>
<evidence type="ECO:0000256" key="2">
    <source>
        <dbReference type="ARBA" id="ARBA00009959"/>
    </source>
</evidence>
<accession>A0A0N0BLI5</accession>
<dbReference type="RefSeq" id="WP_003046971.1">
    <property type="nucleotide sequence ID" value="NZ_JBMSBF010000108.1"/>
</dbReference>
<dbReference type="Gene3D" id="3.30.70.240">
    <property type="match status" value="1"/>
</dbReference>
<dbReference type="InterPro" id="IPR021127">
    <property type="entry name" value="CRISPR_associated_Cas2"/>
</dbReference>
<dbReference type="PATRIC" id="fig|271.14.peg.877"/>
<comment type="subunit">
    <text evidence="9">Homodimer, forms a heterotetramer with a Cas1 homodimer.</text>
</comment>
<evidence type="ECO:0000256" key="9">
    <source>
        <dbReference type="HAMAP-Rule" id="MF_01471"/>
    </source>
</evidence>
<dbReference type="PANTHER" id="PTHR34405:SF3">
    <property type="entry name" value="CRISPR-ASSOCIATED ENDORIBONUCLEASE CAS2 3"/>
    <property type="match status" value="1"/>
</dbReference>
<dbReference type="EMBL" id="LHCI01000106">
    <property type="protein sequence ID" value="KOX89624.1"/>
    <property type="molecule type" value="Genomic_DNA"/>
</dbReference>
<feature type="binding site" evidence="9">
    <location>
        <position position="11"/>
    </location>
    <ligand>
        <name>Mg(2+)</name>
        <dbReference type="ChEBI" id="CHEBI:18420"/>
        <note>catalytic</note>
    </ligand>
</feature>
<dbReference type="Pfam" id="PF09827">
    <property type="entry name" value="CRISPR_Cas2"/>
    <property type="match status" value="1"/>
</dbReference>
<organism evidence="10 11">
    <name type="scientific">Thermus aquaticus</name>
    <dbReference type="NCBI Taxonomy" id="271"/>
    <lineage>
        <taxon>Bacteria</taxon>
        <taxon>Thermotogati</taxon>
        <taxon>Deinococcota</taxon>
        <taxon>Deinococci</taxon>
        <taxon>Thermales</taxon>
        <taxon>Thermaceae</taxon>
        <taxon>Thermus</taxon>
    </lineage>
</organism>
<comment type="cofactor">
    <cofactor evidence="1 9">
        <name>Mg(2+)</name>
        <dbReference type="ChEBI" id="CHEBI:18420"/>
    </cofactor>
</comment>
<sequence length="90" mass="10212">MAKRLYAVAYDIPDDTRRIKLANLLKSYGERVQLSVFECYLDEKLLEDLRARARRLLDLGQDALRIYPVAGRVEVLGVGPLPSPRELAVV</sequence>
<evidence type="ECO:0000256" key="7">
    <source>
        <dbReference type="ARBA" id="ARBA00022842"/>
    </source>
</evidence>
<evidence type="ECO:0000256" key="1">
    <source>
        <dbReference type="ARBA" id="ARBA00001946"/>
    </source>
</evidence>
<keyword evidence="7 9" id="KW-0460">Magnesium</keyword>
<dbReference type="AlphaFoldDB" id="A0A0N0BLI5"/>
<keyword evidence="8 9" id="KW-0051">Antiviral defense</keyword>
<keyword evidence="5 9" id="KW-0255">Endonuclease</keyword>
<evidence type="ECO:0000256" key="4">
    <source>
        <dbReference type="ARBA" id="ARBA00022723"/>
    </source>
</evidence>
<evidence type="ECO:0000313" key="10">
    <source>
        <dbReference type="EMBL" id="KOX89624.1"/>
    </source>
</evidence>
<protein>
    <recommendedName>
        <fullName evidence="9">CRISPR-associated endoribonuclease Cas2</fullName>
        <ecNumber evidence="9">3.1.-.-</ecNumber>
    </recommendedName>
</protein>
<dbReference type="GO" id="GO:0043571">
    <property type="term" value="P:maintenance of CRISPR repeat elements"/>
    <property type="evidence" value="ECO:0007669"/>
    <property type="project" value="UniProtKB-UniRule"/>
</dbReference>
<dbReference type="InterPro" id="IPR019199">
    <property type="entry name" value="Virulence_VapD/CRISPR_Cas2"/>
</dbReference>
<gene>
    <name evidence="10" type="primary">cas2b</name>
    <name evidence="9" type="synonym">cas2</name>
    <name evidence="10" type="ORF">BVI061214_00801</name>
</gene>
<dbReference type="SUPFAM" id="SSF143430">
    <property type="entry name" value="TTP0101/SSO1404-like"/>
    <property type="match status" value="1"/>
</dbReference>
<evidence type="ECO:0000256" key="8">
    <source>
        <dbReference type="ARBA" id="ARBA00023118"/>
    </source>
</evidence>
<dbReference type="GO" id="GO:0051607">
    <property type="term" value="P:defense response to virus"/>
    <property type="evidence" value="ECO:0007669"/>
    <property type="project" value="UniProtKB-UniRule"/>
</dbReference>
<dbReference type="Proteomes" id="UP000037685">
    <property type="component" value="Unassembled WGS sequence"/>
</dbReference>
<dbReference type="GO" id="GO:0046872">
    <property type="term" value="F:metal ion binding"/>
    <property type="evidence" value="ECO:0007669"/>
    <property type="project" value="UniProtKB-UniRule"/>
</dbReference>
<keyword evidence="4 9" id="KW-0479">Metal-binding</keyword>